<protein>
    <recommendedName>
        <fullName evidence="4">Nineteen complex-related protein 2-domain-containing protein</fullName>
    </recommendedName>
</protein>
<feature type="region of interest" description="Disordered" evidence="1">
    <location>
        <begin position="349"/>
        <end position="398"/>
    </location>
</feature>
<dbReference type="RefSeq" id="XP_030985711.1">
    <property type="nucleotide sequence ID" value="XM_031125150.1"/>
</dbReference>
<dbReference type="GeneID" id="41960059"/>
<dbReference type="GO" id="GO:0071008">
    <property type="term" value="C:U2-type post-mRNA release spliceosomal complex"/>
    <property type="evidence" value="ECO:0007669"/>
    <property type="project" value="InterPro"/>
</dbReference>
<reference evidence="3" key="2">
    <citation type="submission" date="2019-10" db="EMBL/GenBank/DDBJ databases">
        <authorList>
            <consortium name="NCBI Genome Project"/>
        </authorList>
    </citation>
    <scope>NUCLEOTIDE SEQUENCE</scope>
    <source>
        <strain evidence="3">NI907</strain>
    </source>
</reference>
<gene>
    <name evidence="3" type="ORF">PgNI_05111</name>
</gene>
<dbReference type="KEGG" id="pgri:PgNI_05111"/>
<keyword evidence="2" id="KW-1185">Reference proteome</keyword>
<feature type="compositionally biased region" description="Polar residues" evidence="1">
    <location>
        <begin position="30"/>
        <end position="46"/>
    </location>
</feature>
<reference evidence="3" key="3">
    <citation type="submission" date="2025-08" db="UniProtKB">
        <authorList>
            <consortium name="RefSeq"/>
        </authorList>
    </citation>
    <scope>IDENTIFICATION</scope>
    <source>
        <strain evidence="3">NI907</strain>
    </source>
</reference>
<dbReference type="GO" id="GO:0000390">
    <property type="term" value="P:spliceosomal complex disassembly"/>
    <property type="evidence" value="ECO:0007669"/>
    <property type="project" value="InterPro"/>
</dbReference>
<accession>A0A6P8BF49</accession>
<feature type="compositionally biased region" description="Basic and acidic residues" evidence="1">
    <location>
        <begin position="369"/>
        <end position="379"/>
    </location>
</feature>
<dbReference type="Pfam" id="PF15458">
    <property type="entry name" value="NTR2"/>
    <property type="match status" value="1"/>
</dbReference>
<name>A0A6P8BF49_PYRGI</name>
<dbReference type="OrthoDB" id="429427at2759"/>
<organism evidence="2 3">
    <name type="scientific">Pyricularia grisea</name>
    <name type="common">Crabgrass-specific blast fungus</name>
    <name type="synonym">Magnaporthe grisea</name>
    <dbReference type="NCBI Taxonomy" id="148305"/>
    <lineage>
        <taxon>Eukaryota</taxon>
        <taxon>Fungi</taxon>
        <taxon>Dikarya</taxon>
        <taxon>Ascomycota</taxon>
        <taxon>Pezizomycotina</taxon>
        <taxon>Sordariomycetes</taxon>
        <taxon>Sordariomycetidae</taxon>
        <taxon>Magnaporthales</taxon>
        <taxon>Pyriculariaceae</taxon>
        <taxon>Pyricularia</taxon>
    </lineage>
</organism>
<evidence type="ECO:0000313" key="2">
    <source>
        <dbReference type="Proteomes" id="UP000515153"/>
    </source>
</evidence>
<feature type="compositionally biased region" description="Basic and acidic residues" evidence="1">
    <location>
        <begin position="183"/>
        <end position="192"/>
    </location>
</feature>
<dbReference type="Proteomes" id="UP000515153">
    <property type="component" value="Unplaced"/>
</dbReference>
<dbReference type="AlphaFoldDB" id="A0A6P8BF49"/>
<feature type="compositionally biased region" description="Polar residues" evidence="1">
    <location>
        <begin position="196"/>
        <end position="205"/>
    </location>
</feature>
<feature type="region of interest" description="Disordered" evidence="1">
    <location>
        <begin position="473"/>
        <end position="522"/>
    </location>
</feature>
<reference evidence="3" key="1">
    <citation type="journal article" date="2019" name="Mol. Biol. Evol.">
        <title>Blast fungal genomes show frequent chromosomal changes, gene gains and losses, and effector gene turnover.</title>
        <authorList>
            <person name="Gomez Luciano L.B."/>
            <person name="Jason Tsai I."/>
            <person name="Chuma I."/>
            <person name="Tosa Y."/>
            <person name="Chen Y.H."/>
            <person name="Li J.Y."/>
            <person name="Li M.Y."/>
            <person name="Jade Lu M.Y."/>
            <person name="Nakayashiki H."/>
            <person name="Li W.H."/>
        </authorList>
    </citation>
    <scope>NUCLEOTIDE SEQUENCE</scope>
    <source>
        <strain evidence="3">NI907</strain>
    </source>
</reference>
<evidence type="ECO:0000256" key="1">
    <source>
        <dbReference type="SAM" id="MobiDB-lite"/>
    </source>
</evidence>
<sequence>MANLFSSKRKPRAVRTFGGDDDEDDAPKTVESSTSEPVKEANTSTAPLKFGKRPFKQSALRKSINVHEASEGDDSSSSARPLQPDPKPKPTSAAADDDDGPVVVRPALSRAGSTKTKKKRLSSRLSFGGDAAEADDGEAATDTAFGTPKKTSLSARAFENSALRSRLPIGGSGGRPSIGGDDDGPRYSKEFLDELANSTPNTPRDISSLRIHDGDGPLAYDEAMELDMAELDGAVIVNEPGQVTRHKPESTPSILTETQIRERKERRARLAAEQEFMPLEGSDEEEAEYISLGSRRKKEKESRLVREDEDLGEGFDEYVEDGGLSLGRRAEREAAKKRRAEMAELINLAEDDGADGLGGDLNDDDDSEAERRAAYEEAQTRAGMDGLNQQQKQSTRLGTGGEVFEIPRMKPLPDLAACLAQMQSVLLGMQGDVAAKKAQVARLEMEKEEITTREAEVQAILDKAGKDYQAKTGASSAEIIQGSAVNSPMRPVPPAERGLESFGTPTSNRMDIDIDDGATGQA</sequence>
<dbReference type="InterPro" id="IPR028211">
    <property type="entry name" value="Ntr2"/>
</dbReference>
<evidence type="ECO:0008006" key="4">
    <source>
        <dbReference type="Google" id="ProtNLM"/>
    </source>
</evidence>
<feature type="region of interest" description="Disordered" evidence="1">
    <location>
        <begin position="273"/>
        <end position="307"/>
    </location>
</feature>
<proteinExistence type="predicted"/>
<feature type="region of interest" description="Disordered" evidence="1">
    <location>
        <begin position="1"/>
        <end position="210"/>
    </location>
</feature>
<evidence type="ECO:0000313" key="3">
    <source>
        <dbReference type="RefSeq" id="XP_030985711.1"/>
    </source>
</evidence>
<feature type="compositionally biased region" description="Polar residues" evidence="1">
    <location>
        <begin position="387"/>
        <end position="397"/>
    </location>
</feature>